<accession>A0A7X2L2Y5</accession>
<keyword evidence="4" id="KW-1185">Reference proteome</keyword>
<proteinExistence type="predicted"/>
<dbReference type="InterPro" id="IPR001387">
    <property type="entry name" value="Cro/C1-type_HTH"/>
</dbReference>
<dbReference type="EMBL" id="WJXB01000006">
    <property type="protein sequence ID" value="MRN54715.1"/>
    <property type="molecule type" value="Genomic_DNA"/>
</dbReference>
<dbReference type="CDD" id="cd00093">
    <property type="entry name" value="HTH_XRE"/>
    <property type="match status" value="1"/>
</dbReference>
<protein>
    <submittedName>
        <fullName evidence="3">Helix-turn-helix domain-containing protein</fullName>
    </submittedName>
</protein>
<comment type="caution">
    <text evidence="3">The sequence shown here is derived from an EMBL/GenBank/DDBJ whole genome shotgun (WGS) entry which is preliminary data.</text>
</comment>
<sequence>MGVSRQAVSKWESGQSYPEMDKLIGLSELFQVSVDHLVKDVPNNIGIADPTVSLTS</sequence>
<dbReference type="PANTHER" id="PTHR46558:SF13">
    <property type="entry name" value="HTH-TYPE TRANSCRIPTIONAL REGULATOR IMMR"/>
    <property type="match status" value="1"/>
</dbReference>
<evidence type="ECO:0000313" key="4">
    <source>
        <dbReference type="Proteomes" id="UP000463051"/>
    </source>
</evidence>
<dbReference type="InterPro" id="IPR010982">
    <property type="entry name" value="Lambda_DNA-bd_dom_sf"/>
</dbReference>
<evidence type="ECO:0000259" key="2">
    <source>
        <dbReference type="PROSITE" id="PS50943"/>
    </source>
</evidence>
<dbReference type="Gene3D" id="1.10.260.40">
    <property type="entry name" value="lambda repressor-like DNA-binding domains"/>
    <property type="match status" value="1"/>
</dbReference>
<dbReference type="Pfam" id="PF01381">
    <property type="entry name" value="HTH_3"/>
    <property type="match status" value="1"/>
</dbReference>
<dbReference type="AlphaFoldDB" id="A0A7X2L2Y5"/>
<dbReference type="PROSITE" id="PS50943">
    <property type="entry name" value="HTH_CROC1"/>
    <property type="match status" value="1"/>
</dbReference>
<reference evidence="3 4" key="1">
    <citation type="submission" date="2019-11" db="EMBL/GenBank/DDBJ databases">
        <title>Paenibacillus monticola sp. nov., a novel PGPR strain isolated from mountain sample in China.</title>
        <authorList>
            <person name="Zhao Q."/>
            <person name="Li H.-P."/>
            <person name="Zhang J.-L."/>
        </authorList>
    </citation>
    <scope>NUCLEOTIDE SEQUENCE [LARGE SCALE GENOMIC DNA]</scope>
    <source>
        <strain evidence="3 4">LC-T2</strain>
    </source>
</reference>
<keyword evidence="1" id="KW-0238">DNA-binding</keyword>
<feature type="domain" description="HTH cro/C1-type" evidence="2">
    <location>
        <begin position="1"/>
        <end position="37"/>
    </location>
</feature>
<dbReference type="GO" id="GO:0003677">
    <property type="term" value="F:DNA binding"/>
    <property type="evidence" value="ECO:0007669"/>
    <property type="project" value="UniProtKB-KW"/>
</dbReference>
<dbReference type="SUPFAM" id="SSF47413">
    <property type="entry name" value="lambda repressor-like DNA-binding domains"/>
    <property type="match status" value="1"/>
</dbReference>
<evidence type="ECO:0000313" key="3">
    <source>
        <dbReference type="EMBL" id="MRN54715.1"/>
    </source>
</evidence>
<dbReference type="PANTHER" id="PTHR46558">
    <property type="entry name" value="TRACRIPTIONAL REGULATORY PROTEIN-RELATED-RELATED"/>
    <property type="match status" value="1"/>
</dbReference>
<dbReference type="Proteomes" id="UP000463051">
    <property type="component" value="Unassembled WGS sequence"/>
</dbReference>
<evidence type="ECO:0000256" key="1">
    <source>
        <dbReference type="ARBA" id="ARBA00023125"/>
    </source>
</evidence>
<organism evidence="3 4">
    <name type="scientific">Paenibacillus monticola</name>
    <dbReference type="NCBI Taxonomy" id="2666075"/>
    <lineage>
        <taxon>Bacteria</taxon>
        <taxon>Bacillati</taxon>
        <taxon>Bacillota</taxon>
        <taxon>Bacilli</taxon>
        <taxon>Bacillales</taxon>
        <taxon>Paenibacillaceae</taxon>
        <taxon>Paenibacillus</taxon>
    </lineage>
</organism>
<gene>
    <name evidence="3" type="ORF">GJB61_17160</name>
</gene>
<name>A0A7X2L2Y5_9BACL</name>